<keyword evidence="2" id="KW-1185">Reference proteome</keyword>
<sequence length="42" mass="4722">MKDLQERGLGEKEGSVALTAQQVKEIFNDKFLNPNTPEGLLY</sequence>
<proteinExistence type="predicted"/>
<dbReference type="Proteomes" id="UP000789901">
    <property type="component" value="Unassembled WGS sequence"/>
</dbReference>
<accession>A0ABN7WHZ5</accession>
<reference evidence="1 2" key="1">
    <citation type="submission" date="2021-06" db="EMBL/GenBank/DDBJ databases">
        <authorList>
            <person name="Kallberg Y."/>
            <person name="Tangrot J."/>
            <person name="Rosling A."/>
        </authorList>
    </citation>
    <scope>NUCLEOTIDE SEQUENCE [LARGE SCALE GENOMIC DNA]</scope>
    <source>
        <strain evidence="1 2">120-4 pot B 10/14</strain>
    </source>
</reference>
<organism evidence="1 2">
    <name type="scientific">Gigaspora margarita</name>
    <dbReference type="NCBI Taxonomy" id="4874"/>
    <lineage>
        <taxon>Eukaryota</taxon>
        <taxon>Fungi</taxon>
        <taxon>Fungi incertae sedis</taxon>
        <taxon>Mucoromycota</taxon>
        <taxon>Glomeromycotina</taxon>
        <taxon>Glomeromycetes</taxon>
        <taxon>Diversisporales</taxon>
        <taxon>Gigasporaceae</taxon>
        <taxon>Gigaspora</taxon>
    </lineage>
</organism>
<name>A0ABN7WHZ5_GIGMA</name>
<gene>
    <name evidence="1" type="ORF">GMARGA_LOCUS31091</name>
</gene>
<comment type="caution">
    <text evidence="1">The sequence shown here is derived from an EMBL/GenBank/DDBJ whole genome shotgun (WGS) entry which is preliminary data.</text>
</comment>
<protein>
    <submittedName>
        <fullName evidence="1">15289_t:CDS:1</fullName>
    </submittedName>
</protein>
<evidence type="ECO:0000313" key="2">
    <source>
        <dbReference type="Proteomes" id="UP000789901"/>
    </source>
</evidence>
<dbReference type="EMBL" id="CAJVQB010045484">
    <property type="protein sequence ID" value="CAG8832509.1"/>
    <property type="molecule type" value="Genomic_DNA"/>
</dbReference>
<evidence type="ECO:0000313" key="1">
    <source>
        <dbReference type="EMBL" id="CAG8832509.1"/>
    </source>
</evidence>